<proteinExistence type="predicted"/>
<dbReference type="Proteomes" id="UP000886523">
    <property type="component" value="Unassembled WGS sequence"/>
</dbReference>
<organism evidence="1 2">
    <name type="scientific">Hydnum rufescens UP504</name>
    <dbReference type="NCBI Taxonomy" id="1448309"/>
    <lineage>
        <taxon>Eukaryota</taxon>
        <taxon>Fungi</taxon>
        <taxon>Dikarya</taxon>
        <taxon>Basidiomycota</taxon>
        <taxon>Agaricomycotina</taxon>
        <taxon>Agaricomycetes</taxon>
        <taxon>Cantharellales</taxon>
        <taxon>Hydnaceae</taxon>
        <taxon>Hydnum</taxon>
    </lineage>
</organism>
<dbReference type="Gene3D" id="3.50.50.60">
    <property type="entry name" value="FAD/NAD(P)-binding domain"/>
    <property type="match status" value="1"/>
</dbReference>
<dbReference type="OrthoDB" id="333024at2759"/>
<gene>
    <name evidence="1" type="ORF">BS47DRAFT_1396439</name>
</gene>
<keyword evidence="2" id="KW-1185">Reference proteome</keyword>
<protein>
    <submittedName>
        <fullName evidence="1">Uncharacterized protein</fullName>
    </submittedName>
</protein>
<dbReference type="EMBL" id="MU129026">
    <property type="protein sequence ID" value="KAF9509912.1"/>
    <property type="molecule type" value="Genomic_DNA"/>
</dbReference>
<evidence type="ECO:0000313" key="1">
    <source>
        <dbReference type="EMBL" id="KAF9509912.1"/>
    </source>
</evidence>
<sequence>MREISREDRRQGQPWARLFWAYRIVLLRPWYTLGYDAGYYGCLDPQVFSAGIYVNHAVFSNDPMGFHQCYATENCLQGIPRRDGVHQGDDLLKSTVSPPPPPLSTFTYITLIGHANTSLNVARLLLSDADKLSPLDIPVEVIDGIKSSSTRHIDIVSQDVGRPQVSFKSKGLCELLNLPAASIDPISS</sequence>
<dbReference type="InterPro" id="IPR036188">
    <property type="entry name" value="FAD/NAD-bd_sf"/>
</dbReference>
<accession>A0A9P6AQP1</accession>
<reference evidence="1" key="1">
    <citation type="journal article" date="2020" name="Nat. Commun.">
        <title>Large-scale genome sequencing of mycorrhizal fungi provides insights into the early evolution of symbiotic traits.</title>
        <authorList>
            <person name="Miyauchi S."/>
            <person name="Kiss E."/>
            <person name="Kuo A."/>
            <person name="Drula E."/>
            <person name="Kohler A."/>
            <person name="Sanchez-Garcia M."/>
            <person name="Morin E."/>
            <person name="Andreopoulos B."/>
            <person name="Barry K.W."/>
            <person name="Bonito G."/>
            <person name="Buee M."/>
            <person name="Carver A."/>
            <person name="Chen C."/>
            <person name="Cichocki N."/>
            <person name="Clum A."/>
            <person name="Culley D."/>
            <person name="Crous P.W."/>
            <person name="Fauchery L."/>
            <person name="Girlanda M."/>
            <person name="Hayes R.D."/>
            <person name="Keri Z."/>
            <person name="LaButti K."/>
            <person name="Lipzen A."/>
            <person name="Lombard V."/>
            <person name="Magnuson J."/>
            <person name="Maillard F."/>
            <person name="Murat C."/>
            <person name="Nolan M."/>
            <person name="Ohm R.A."/>
            <person name="Pangilinan J."/>
            <person name="Pereira M.F."/>
            <person name="Perotto S."/>
            <person name="Peter M."/>
            <person name="Pfister S."/>
            <person name="Riley R."/>
            <person name="Sitrit Y."/>
            <person name="Stielow J.B."/>
            <person name="Szollosi G."/>
            <person name="Zifcakova L."/>
            <person name="Stursova M."/>
            <person name="Spatafora J.W."/>
            <person name="Tedersoo L."/>
            <person name="Vaario L.M."/>
            <person name="Yamada A."/>
            <person name="Yan M."/>
            <person name="Wang P."/>
            <person name="Xu J."/>
            <person name="Bruns T."/>
            <person name="Baldrian P."/>
            <person name="Vilgalys R."/>
            <person name="Dunand C."/>
            <person name="Henrissat B."/>
            <person name="Grigoriev I.V."/>
            <person name="Hibbett D."/>
            <person name="Nagy L.G."/>
            <person name="Martin F.M."/>
        </authorList>
    </citation>
    <scope>NUCLEOTIDE SEQUENCE</scope>
    <source>
        <strain evidence="1">UP504</strain>
    </source>
</reference>
<name>A0A9P6AQP1_9AGAM</name>
<evidence type="ECO:0000313" key="2">
    <source>
        <dbReference type="Proteomes" id="UP000886523"/>
    </source>
</evidence>
<comment type="caution">
    <text evidence="1">The sequence shown here is derived from an EMBL/GenBank/DDBJ whole genome shotgun (WGS) entry which is preliminary data.</text>
</comment>
<dbReference type="AlphaFoldDB" id="A0A9P6AQP1"/>